<evidence type="ECO:0000256" key="1">
    <source>
        <dbReference type="SAM" id="Phobius"/>
    </source>
</evidence>
<name>A0A3D8SI03_9HELO</name>
<dbReference type="EMBL" id="PDLN01000005">
    <property type="protein sequence ID" value="RDW85794.1"/>
    <property type="molecule type" value="Genomic_DNA"/>
</dbReference>
<protein>
    <submittedName>
        <fullName evidence="2">Uncharacterized protein</fullName>
    </submittedName>
</protein>
<organism evidence="2 3">
    <name type="scientific">Coleophoma crateriformis</name>
    <dbReference type="NCBI Taxonomy" id="565419"/>
    <lineage>
        <taxon>Eukaryota</taxon>
        <taxon>Fungi</taxon>
        <taxon>Dikarya</taxon>
        <taxon>Ascomycota</taxon>
        <taxon>Pezizomycotina</taxon>
        <taxon>Leotiomycetes</taxon>
        <taxon>Helotiales</taxon>
        <taxon>Dermateaceae</taxon>
        <taxon>Coleophoma</taxon>
    </lineage>
</organism>
<evidence type="ECO:0000313" key="2">
    <source>
        <dbReference type="EMBL" id="RDW85794.1"/>
    </source>
</evidence>
<evidence type="ECO:0000313" key="3">
    <source>
        <dbReference type="Proteomes" id="UP000256328"/>
    </source>
</evidence>
<gene>
    <name evidence="2" type="ORF">BP5796_04119</name>
</gene>
<keyword evidence="3" id="KW-1185">Reference proteome</keyword>
<accession>A0A3D8SI03</accession>
<comment type="caution">
    <text evidence="2">The sequence shown here is derived from an EMBL/GenBank/DDBJ whole genome shotgun (WGS) entry which is preliminary data.</text>
</comment>
<feature type="transmembrane region" description="Helical" evidence="1">
    <location>
        <begin position="334"/>
        <end position="355"/>
    </location>
</feature>
<sequence length="430" mass="47348">MSRRISRPRVNICQLCDILIAPHSTSRLHVRASKTISSTPKAISASTLHTLARRRIPAQARQIADRRLATLASETQHDSPGPLYKTPSTANLENGLKDAKHACEELLQFDGIPSEQKILETIAVCERAIMGQQTLSLAEEPVNTGTVKDGTAASILLSLDETNLKEVQRQKPSKSIRRSVDDLSRLLHSVITHPPVYITPKVLEAYVNIQAHLGRPETLPEALALYANKPVPVEGTSPVRYSNQNPNKVANAVPIAVADRALQAAIHARNLGAAIDIVENTYTTTAFYRSKFIRKALIPSTAALLAPVAAYSVASKLAEYQTTMDGEMATNVAFVGILAYMGFTGSIGVVALTTANDQMDRVTWAPGIPLRERWMREDERAAIDQIAGSWGFRESWRRGEEEGVEWDTLREWIGRKGMLLDRVELMEGME</sequence>
<feature type="transmembrane region" description="Helical" evidence="1">
    <location>
        <begin position="296"/>
        <end position="314"/>
    </location>
</feature>
<dbReference type="AlphaFoldDB" id="A0A3D8SI03"/>
<keyword evidence="1" id="KW-1133">Transmembrane helix</keyword>
<dbReference type="Proteomes" id="UP000256328">
    <property type="component" value="Unassembled WGS sequence"/>
</dbReference>
<keyword evidence="1" id="KW-0472">Membrane</keyword>
<proteinExistence type="predicted"/>
<keyword evidence="1" id="KW-0812">Transmembrane</keyword>
<dbReference type="OrthoDB" id="5360701at2759"/>
<reference evidence="2 3" key="1">
    <citation type="journal article" date="2018" name="IMA Fungus">
        <title>IMA Genome-F 9: Draft genome sequence of Annulohypoxylon stygium, Aspergillus mulundensis, Berkeleyomyces basicola (syn. Thielaviopsis basicola), Ceratocystis smalleyi, two Cercospora beticola strains, Coleophoma cylindrospora, Fusarium fracticaudum, Phialophora cf. hyalina, and Morchella septimelata.</title>
        <authorList>
            <person name="Wingfield B.D."/>
            <person name="Bills G.F."/>
            <person name="Dong Y."/>
            <person name="Huang W."/>
            <person name="Nel W.J."/>
            <person name="Swalarsk-Parry B.S."/>
            <person name="Vaghefi N."/>
            <person name="Wilken P.M."/>
            <person name="An Z."/>
            <person name="de Beer Z.W."/>
            <person name="De Vos L."/>
            <person name="Chen L."/>
            <person name="Duong T.A."/>
            <person name="Gao Y."/>
            <person name="Hammerbacher A."/>
            <person name="Kikkert J.R."/>
            <person name="Li Y."/>
            <person name="Li H."/>
            <person name="Li K."/>
            <person name="Li Q."/>
            <person name="Liu X."/>
            <person name="Ma X."/>
            <person name="Naidoo K."/>
            <person name="Pethybridge S.J."/>
            <person name="Sun J."/>
            <person name="Steenkamp E.T."/>
            <person name="van der Nest M.A."/>
            <person name="van Wyk S."/>
            <person name="Wingfield M.J."/>
            <person name="Xiong C."/>
            <person name="Yue Q."/>
            <person name="Zhang X."/>
        </authorList>
    </citation>
    <scope>NUCLEOTIDE SEQUENCE [LARGE SCALE GENOMIC DNA]</scope>
    <source>
        <strain evidence="2 3">BP5796</strain>
    </source>
</reference>